<proteinExistence type="predicted"/>
<protein>
    <submittedName>
        <fullName evidence="2">Uncharacterized protein</fullName>
    </submittedName>
</protein>
<feature type="region of interest" description="Disordered" evidence="1">
    <location>
        <begin position="43"/>
        <end position="72"/>
    </location>
</feature>
<dbReference type="RefSeq" id="WP_004077346.1">
    <property type="nucleotide sequence ID" value="NZ_CM001436.1"/>
</dbReference>
<dbReference type="EMBL" id="CM001436">
    <property type="protein sequence ID" value="EHQ35591.1"/>
    <property type="molecule type" value="Genomic_DNA"/>
</dbReference>
<feature type="region of interest" description="Disordered" evidence="1">
    <location>
        <begin position="1"/>
        <end position="21"/>
    </location>
</feature>
<evidence type="ECO:0000313" key="3">
    <source>
        <dbReference type="Proteomes" id="UP000005741"/>
    </source>
</evidence>
<dbReference type="Proteomes" id="UP000005741">
    <property type="component" value="Chromosome"/>
</dbReference>
<evidence type="ECO:0000256" key="1">
    <source>
        <dbReference type="SAM" id="MobiDB-lite"/>
    </source>
</evidence>
<dbReference type="HOGENOM" id="CLU_2712856_0_0_2"/>
<evidence type="ECO:0000313" key="2">
    <source>
        <dbReference type="EMBL" id="EHQ35591.1"/>
    </source>
</evidence>
<reference evidence="2 3" key="1">
    <citation type="submission" date="2011-10" db="EMBL/GenBank/DDBJ databases">
        <title>The Improved High-Quality Draft genome of Methanoplanus limicola DSM 2279.</title>
        <authorList>
            <consortium name="US DOE Joint Genome Institute (JGI-PGF)"/>
            <person name="Lucas S."/>
            <person name="Copeland A."/>
            <person name="Lapidus A."/>
            <person name="Glavina del Rio T."/>
            <person name="Dalin E."/>
            <person name="Tice H."/>
            <person name="Bruce D."/>
            <person name="Goodwin L."/>
            <person name="Pitluck S."/>
            <person name="Peters L."/>
            <person name="Mikhailova N."/>
            <person name="Lu M."/>
            <person name="Kyrpides N."/>
            <person name="Mavromatis K."/>
            <person name="Ivanova N."/>
            <person name="Markowitz V."/>
            <person name="Cheng J.-F."/>
            <person name="Hugenholtz P."/>
            <person name="Woyke T."/>
            <person name="Wu D."/>
            <person name="Wirth R."/>
            <person name="Brambilla E.-M."/>
            <person name="Klenk H.-P."/>
            <person name="Eisen J.A."/>
        </authorList>
    </citation>
    <scope>NUCLEOTIDE SEQUENCE [LARGE SCALE GENOMIC DNA]</scope>
    <source>
        <strain evidence="2 3">DSM 2279</strain>
    </source>
</reference>
<keyword evidence="3" id="KW-1185">Reference proteome</keyword>
<gene>
    <name evidence="2" type="ORF">Metlim_1488</name>
</gene>
<sequence>MSADKSSGIKKHLEKEKAEAEDIRLNQEAELLMEKENERIEAEEASMKARMAKVRHGLPNEQKIQGAIDQRD</sequence>
<dbReference type="InParanoid" id="H1Z351"/>
<dbReference type="AlphaFoldDB" id="H1Z351"/>
<feature type="compositionally biased region" description="Basic and acidic residues" evidence="1">
    <location>
        <begin position="11"/>
        <end position="21"/>
    </location>
</feature>
<accession>H1Z351</accession>
<name>H1Z351_9EURY</name>
<organism evidence="2 3">
    <name type="scientific">Methanoplanus limicola DSM 2279</name>
    <dbReference type="NCBI Taxonomy" id="937775"/>
    <lineage>
        <taxon>Archaea</taxon>
        <taxon>Methanobacteriati</taxon>
        <taxon>Methanobacteriota</taxon>
        <taxon>Stenosarchaea group</taxon>
        <taxon>Methanomicrobia</taxon>
        <taxon>Methanomicrobiales</taxon>
        <taxon>Methanomicrobiaceae</taxon>
        <taxon>Methanoplanus</taxon>
    </lineage>
</organism>